<reference evidence="1" key="1">
    <citation type="submission" date="2022-11" db="EMBL/GenBank/DDBJ databases">
        <title>Centuries of genome instability and evolution in soft-shell clam transmissible cancer (bioRxiv).</title>
        <authorList>
            <person name="Hart S.F.M."/>
            <person name="Yonemitsu M.A."/>
            <person name="Giersch R.M."/>
            <person name="Beal B.F."/>
            <person name="Arriagada G."/>
            <person name="Davis B.W."/>
            <person name="Ostrander E.A."/>
            <person name="Goff S.P."/>
            <person name="Metzger M.J."/>
        </authorList>
    </citation>
    <scope>NUCLEOTIDE SEQUENCE</scope>
    <source>
        <strain evidence="1">MELC-2E11</strain>
        <tissue evidence="1">Siphon/mantle</tissue>
    </source>
</reference>
<protein>
    <submittedName>
        <fullName evidence="1">Uncharacterized protein</fullName>
    </submittedName>
</protein>
<accession>A0ABY7G0S7</accession>
<evidence type="ECO:0000313" key="1">
    <source>
        <dbReference type="EMBL" id="WAR24956.1"/>
    </source>
</evidence>
<sequence length="66" mass="7638">MQATENEKQEQFVTKKVTIKKQPSHLLNQERDGSIVFTWDDISDTNEGAVVTHFGMYNPVSKHFKK</sequence>
<name>A0ABY7G0S7_MYAAR</name>
<proteinExistence type="predicted"/>
<evidence type="ECO:0000313" key="2">
    <source>
        <dbReference type="Proteomes" id="UP001164746"/>
    </source>
</evidence>
<keyword evidence="2" id="KW-1185">Reference proteome</keyword>
<gene>
    <name evidence="1" type="ORF">MAR_010660</name>
</gene>
<organism evidence="1 2">
    <name type="scientific">Mya arenaria</name>
    <name type="common">Soft-shell clam</name>
    <dbReference type="NCBI Taxonomy" id="6604"/>
    <lineage>
        <taxon>Eukaryota</taxon>
        <taxon>Metazoa</taxon>
        <taxon>Spiralia</taxon>
        <taxon>Lophotrochozoa</taxon>
        <taxon>Mollusca</taxon>
        <taxon>Bivalvia</taxon>
        <taxon>Autobranchia</taxon>
        <taxon>Heteroconchia</taxon>
        <taxon>Euheterodonta</taxon>
        <taxon>Imparidentia</taxon>
        <taxon>Neoheterodontei</taxon>
        <taxon>Myida</taxon>
        <taxon>Myoidea</taxon>
        <taxon>Myidae</taxon>
        <taxon>Mya</taxon>
    </lineage>
</organism>
<dbReference type="Proteomes" id="UP001164746">
    <property type="component" value="Chromosome 14"/>
</dbReference>
<dbReference type="EMBL" id="CP111025">
    <property type="protein sequence ID" value="WAR24956.1"/>
    <property type="molecule type" value="Genomic_DNA"/>
</dbReference>